<feature type="transmembrane region" description="Helical" evidence="2">
    <location>
        <begin position="149"/>
        <end position="167"/>
    </location>
</feature>
<proteinExistence type="predicted"/>
<evidence type="ECO:0008006" key="5">
    <source>
        <dbReference type="Google" id="ProtNLM"/>
    </source>
</evidence>
<evidence type="ECO:0000256" key="1">
    <source>
        <dbReference type="SAM" id="MobiDB-lite"/>
    </source>
</evidence>
<gene>
    <name evidence="3" type="ORF">E6C70_14045</name>
</gene>
<feature type="transmembrane region" description="Helical" evidence="2">
    <location>
        <begin position="401"/>
        <end position="420"/>
    </location>
</feature>
<feature type="transmembrane region" description="Helical" evidence="2">
    <location>
        <begin position="174"/>
        <end position="200"/>
    </location>
</feature>
<dbReference type="Proteomes" id="UP000307380">
    <property type="component" value="Unassembled WGS sequence"/>
</dbReference>
<keyword evidence="2" id="KW-1133">Transmembrane helix</keyword>
<dbReference type="AlphaFoldDB" id="A0A4S4FPE6"/>
<comment type="caution">
    <text evidence="3">The sequence shown here is derived from an EMBL/GenBank/DDBJ whole genome shotgun (WGS) entry which is preliminary data.</text>
</comment>
<protein>
    <recommendedName>
        <fullName evidence="5">O-antigen ligase domain-containing protein</fullName>
    </recommendedName>
</protein>
<feature type="transmembrane region" description="Helical" evidence="2">
    <location>
        <begin position="333"/>
        <end position="353"/>
    </location>
</feature>
<keyword evidence="2" id="KW-0472">Membrane</keyword>
<keyword evidence="4" id="KW-1185">Reference proteome</keyword>
<sequence length="514" mass="53517">MTVTTTRPAYRSSARPAVRTEAVWAVVGAIVAAALVIASLYVAPAVLGATIAGLVCVYLAAFLPKAFALVAVTVIVLSNVLQNTVGTVASSADEAVIALSVIAFCARRLVTEHRLVLLPGTFWFLGFFAFGVASTIAQHASYSTMAESAILIAKGLLFAFALAQLRWTQRDIRILVVAGIVAIAMMALTGLLNLVFPAFWSSLVARGSGGVGPHVAGIPVLQGLFQHPAAFGRFCSVLAVAAVSYACVVRTSIGNLIMIGVAGFLAMLTFEVKSIVGLIVSAGLIVVRFSRPVLLFAALCIGPVIAAVAIPPLSALIGGAIETYILQDSARSTLTLGSLHVASTYFPLGAGFGRYGSYPAGVSYSPEYYALGFDHVYGLGPGDKGMFLNDTQWPAIVGESGWLGAICFAAGSLVILVFLLRPVGPDEPVLTRWLRITGAGWLILLMIESSAAPVFVSAPSFPFVFAAAGMVASLRTSARDEARQPDALAPRASGSRLPDPQHPGSSPARTKPAV</sequence>
<evidence type="ECO:0000256" key="2">
    <source>
        <dbReference type="SAM" id="Phobius"/>
    </source>
</evidence>
<name>A0A4S4FPE6_9MICO</name>
<evidence type="ECO:0000313" key="4">
    <source>
        <dbReference type="Proteomes" id="UP000307380"/>
    </source>
</evidence>
<feature type="transmembrane region" description="Helical" evidence="2">
    <location>
        <begin position="22"/>
        <end position="43"/>
    </location>
</feature>
<dbReference type="RefSeq" id="WP_136425183.1">
    <property type="nucleotide sequence ID" value="NZ_SSSN01000012.1"/>
</dbReference>
<keyword evidence="2" id="KW-0812">Transmembrane</keyword>
<accession>A0A4S4FPE6</accession>
<dbReference type="EMBL" id="SSSN01000012">
    <property type="protein sequence ID" value="THG31176.1"/>
    <property type="molecule type" value="Genomic_DNA"/>
</dbReference>
<feature type="transmembrane region" description="Helical" evidence="2">
    <location>
        <begin position="230"/>
        <end position="249"/>
    </location>
</feature>
<dbReference type="OrthoDB" id="4981425at2"/>
<feature type="region of interest" description="Disordered" evidence="1">
    <location>
        <begin position="478"/>
        <end position="514"/>
    </location>
</feature>
<organism evidence="3 4">
    <name type="scientific">Orlajensenia flava</name>
    <dbReference type="NCBI Taxonomy" id="2565934"/>
    <lineage>
        <taxon>Bacteria</taxon>
        <taxon>Bacillati</taxon>
        <taxon>Actinomycetota</taxon>
        <taxon>Actinomycetes</taxon>
        <taxon>Micrococcales</taxon>
        <taxon>Microbacteriaceae</taxon>
        <taxon>Orlajensenia</taxon>
    </lineage>
</organism>
<feature type="transmembrane region" description="Helical" evidence="2">
    <location>
        <begin position="55"/>
        <end position="78"/>
    </location>
</feature>
<evidence type="ECO:0000313" key="3">
    <source>
        <dbReference type="EMBL" id="THG31176.1"/>
    </source>
</evidence>
<feature type="transmembrane region" description="Helical" evidence="2">
    <location>
        <begin position="432"/>
        <end position="448"/>
    </location>
</feature>
<feature type="transmembrane region" description="Helical" evidence="2">
    <location>
        <begin position="256"/>
        <end position="287"/>
    </location>
</feature>
<feature type="transmembrane region" description="Helical" evidence="2">
    <location>
        <begin position="116"/>
        <end position="137"/>
    </location>
</feature>
<feature type="transmembrane region" description="Helical" evidence="2">
    <location>
        <begin position="293"/>
        <end position="321"/>
    </location>
</feature>
<reference evidence="3 4" key="1">
    <citation type="submission" date="2019-04" db="EMBL/GenBank/DDBJ databases">
        <authorList>
            <person name="Jiang L."/>
        </authorList>
    </citation>
    <scope>NUCLEOTIDE SEQUENCE [LARGE SCALE GENOMIC DNA]</scope>
    <source>
        <strain evidence="3 4">YIM 131861</strain>
    </source>
</reference>